<proteinExistence type="predicted"/>
<organism evidence="7 8">
    <name type="scientific">Sphingomonas limnosediminicola</name>
    <dbReference type="NCBI Taxonomy" id="940133"/>
    <lineage>
        <taxon>Bacteria</taxon>
        <taxon>Pseudomonadati</taxon>
        <taxon>Pseudomonadota</taxon>
        <taxon>Alphaproteobacteria</taxon>
        <taxon>Sphingomonadales</taxon>
        <taxon>Sphingomonadaceae</taxon>
        <taxon>Sphingomonas</taxon>
    </lineage>
</organism>
<comment type="caution">
    <text evidence="7">The sequence shown here is derived from an EMBL/GenBank/DDBJ whole genome shotgun (WGS) entry which is preliminary data.</text>
</comment>
<evidence type="ECO:0000313" key="8">
    <source>
        <dbReference type="Proteomes" id="UP001500827"/>
    </source>
</evidence>
<dbReference type="PANTHER" id="PTHR30124:SF0">
    <property type="entry name" value="MEMBRANE-BOUND LYTIC MUREIN TRANSGLYCOSYLASE A"/>
    <property type="match status" value="1"/>
</dbReference>
<dbReference type="Pfam" id="PF06725">
    <property type="entry name" value="3D"/>
    <property type="match status" value="1"/>
</dbReference>
<dbReference type="EC" id="4.2.2.n1" evidence="2"/>
<protein>
    <recommendedName>
        <fullName evidence="2">peptidoglycan lytic exotransglycosylase</fullName>
        <ecNumber evidence="2">4.2.2.n1</ecNumber>
    </recommendedName>
    <alternativeName>
        <fullName evidence="5">Murein hydrolase A</fullName>
    </alternativeName>
</protein>
<dbReference type="PANTHER" id="PTHR30124">
    <property type="entry name" value="MEMBRANE-BOUND LYTIC MUREIN TRANSGLYCOSYLASE A"/>
    <property type="match status" value="1"/>
</dbReference>
<dbReference type="Pfam" id="PF03562">
    <property type="entry name" value="MltA"/>
    <property type="match status" value="1"/>
</dbReference>
<keyword evidence="8" id="KW-1185">Reference proteome</keyword>
<evidence type="ECO:0000256" key="1">
    <source>
        <dbReference type="ARBA" id="ARBA00001420"/>
    </source>
</evidence>
<dbReference type="Gene3D" id="2.40.240.50">
    <property type="entry name" value="Barwin-like endoglucanases"/>
    <property type="match status" value="1"/>
</dbReference>
<accession>A0ABP7KW99</accession>
<sequence length="346" mass="37083">MPPTARQIGIKAEAPRTLKADEAERALAAFKTSCPVLTRRQDQSGLTQPVDWSALCAQAATLSGEYAPGFFYYGFDWVRVGDGKAFATGYYEPEIEGSRTQQPGYIPIYRVPPDLIRCTKADGTTGRGRVDQTGTCVLYFTRAEIEDGALNGKGLELVWAKDPVDLFFLEIQGSGRIHLDDGTVMRVGYAGQNGRDYVAIGRLLRDRGLLPPGGANMQAIKDWIRANPDQGRALMRENSSYVFFKELTGPGPLGALSVPVTPHASVAADPNYVPLGAPIYLMLDRNEANGLWVAQDTGGAIKGPNRFDTFWGAGAEAVAIAGGMSGSGESLILLPKGTAARAQAQP</sequence>
<evidence type="ECO:0000256" key="5">
    <source>
        <dbReference type="ARBA" id="ARBA00030918"/>
    </source>
</evidence>
<comment type="catalytic activity">
    <reaction evidence="1">
        <text>Exolytic cleavage of the (1-&gt;4)-beta-glycosidic linkage between N-acetylmuramic acid (MurNAc) and N-acetylglucosamine (GlcNAc) residues in peptidoglycan, from either the reducing or the non-reducing ends of the peptidoglycan chains, with concomitant formation of a 1,6-anhydrobond in the MurNAc residue.</text>
        <dbReference type="EC" id="4.2.2.n1"/>
    </reaction>
</comment>
<dbReference type="CDD" id="cd14485">
    <property type="entry name" value="mltA_like_LT_A"/>
    <property type="match status" value="1"/>
</dbReference>
<keyword evidence="4" id="KW-0961">Cell wall biogenesis/degradation</keyword>
<evidence type="ECO:0000259" key="6">
    <source>
        <dbReference type="SMART" id="SM00925"/>
    </source>
</evidence>
<feature type="domain" description="Lytic transglycosylase MltA" evidence="6">
    <location>
        <begin position="94"/>
        <end position="245"/>
    </location>
</feature>
<name>A0ABP7KW99_9SPHN</name>
<keyword evidence="3" id="KW-0456">Lyase</keyword>
<dbReference type="EMBL" id="BAABBM010000001">
    <property type="protein sequence ID" value="GAA3889570.1"/>
    <property type="molecule type" value="Genomic_DNA"/>
</dbReference>
<evidence type="ECO:0000256" key="4">
    <source>
        <dbReference type="ARBA" id="ARBA00023316"/>
    </source>
</evidence>
<evidence type="ECO:0000256" key="3">
    <source>
        <dbReference type="ARBA" id="ARBA00023239"/>
    </source>
</evidence>
<dbReference type="PIRSF" id="PIRSF019422">
    <property type="entry name" value="MltA"/>
    <property type="match status" value="1"/>
</dbReference>
<dbReference type="Gene3D" id="2.40.40.10">
    <property type="entry name" value="RlpA-like domain"/>
    <property type="match status" value="1"/>
</dbReference>
<dbReference type="InterPro" id="IPR005300">
    <property type="entry name" value="MltA_B"/>
</dbReference>
<dbReference type="InterPro" id="IPR010611">
    <property type="entry name" value="3D_dom"/>
</dbReference>
<reference evidence="8" key="1">
    <citation type="journal article" date="2019" name="Int. J. Syst. Evol. Microbiol.">
        <title>The Global Catalogue of Microorganisms (GCM) 10K type strain sequencing project: providing services to taxonomists for standard genome sequencing and annotation.</title>
        <authorList>
            <consortium name="The Broad Institute Genomics Platform"/>
            <consortium name="The Broad Institute Genome Sequencing Center for Infectious Disease"/>
            <person name="Wu L."/>
            <person name="Ma J."/>
        </authorList>
    </citation>
    <scope>NUCLEOTIDE SEQUENCE [LARGE SCALE GENOMIC DNA]</scope>
    <source>
        <strain evidence="8">JCM 17543</strain>
    </source>
</reference>
<dbReference type="SUPFAM" id="SSF50685">
    <property type="entry name" value="Barwin-like endoglucanases"/>
    <property type="match status" value="1"/>
</dbReference>
<evidence type="ECO:0000313" key="7">
    <source>
        <dbReference type="EMBL" id="GAA3889570.1"/>
    </source>
</evidence>
<dbReference type="InterPro" id="IPR026044">
    <property type="entry name" value="MltA"/>
</dbReference>
<dbReference type="CDD" id="cd14668">
    <property type="entry name" value="mlta_B"/>
    <property type="match status" value="1"/>
</dbReference>
<dbReference type="Proteomes" id="UP001500827">
    <property type="component" value="Unassembled WGS sequence"/>
</dbReference>
<evidence type="ECO:0000256" key="2">
    <source>
        <dbReference type="ARBA" id="ARBA00012587"/>
    </source>
</evidence>
<dbReference type="InterPro" id="IPR036908">
    <property type="entry name" value="RlpA-like_sf"/>
</dbReference>
<dbReference type="SMART" id="SM00925">
    <property type="entry name" value="MltA"/>
    <property type="match status" value="1"/>
</dbReference>
<gene>
    <name evidence="7" type="ORF">GCM10022276_05830</name>
</gene>